<sequence>MPPITRIHTKVDKSESYISPTNTRTKITEGSSIVNKKSEIIVDSSQILPNIDPQRKNSTHSGIINMHLNKARKSIILSNNGDEKGSNRFDIDKGLKVGMMNVSVGKEIGGANEKMISKSGVDLWEKNADNTIDGSFIHNLFKKIKQRNPTPNRKNSASSDLSNDEDIGNNRLGSDKPKIKNFYVNNSISSNVDSSNAESFGSSNNNVSNYASTIIHLSNSYSITSDSIDFRSEGEEKNSELKAIKNPRSVEKEQSNKPCLSYLSRSSSNSRNVLNLKVSTLPTLFEEDSLDYSTCEKNKNTASSTKRLSSQLEKISENNYVKGLAKKNESSLYLNRQKEEGSLSSNSRESQVRKPLKLKNIPRNFMKPSLSSSNSGMSSDCIVPNNYLRSKLVLRKAKSGDRSSSDISTSSSPIFKGKSWSRQGEQPGNEYSRGDAKVVPEATIKIDENSGPDKSSVKEVLLDPQKGIGKTNKSVQGKEGSSAISIIEKSEPGFKEYSSKLVEENLSAVLNRSENLVLYGQESAEISSNKQGPINDDLEWKTESDTVAVNNEVGDNQLCNDVGVANDCTNRKIAEEIESEIDKNFLENETINKIKSPNKLIATGKIFESSANGKNNIDDIDSRTLLTKQLLAKKNRQFSIKKMSQKSEKKAGHEEGDVKKAESKIGEIQLVKGISLNGGEIDVSKKNTYNNDGGLNSIGNFGQKEELKQSVDKKIGPANDKKFEDATNDGNENNQGSDESKDSIEVESGFEISKKIHGSSKVKSMSRENEKPGETNINLDTKNGMGIEIGKYKGISRTASLKEKLVGHSQMILANDNQGGEQMLVHKCAVEEYKAILEKWKDNMKMIMPTISSIRSKQQLESTNLIRKNNTDVGVSLDLSKLSGKESENLITPKDEQFEEVSAILADQNAFLVELDPNSGLERGIMEDYLIFGEYTDQKVDMNSGALASKSYFSQKRVKSMQTVMNLLVSTLSIIKTDMENKKPAALNTGNIRSSVVNLRMTEKSVTNESNASCQNSDIENSSRVYEMSMSSQTYSTSYIGSNSEIQNENENIYEMYEFEKRLREVQSETVRSLRMRIAELEQEKSKCSLEEARESTIKEEETQEREKKSDQDAHMGPYIQLLEMQVEKLKTALVQANNERESEISILEMSHTAKINSLKTNISKLNEKISILEHELFMEKQKERYMVREMDGALSSPKSIEMNYDSENDLARMKKGSLSENKNEQRQYEGSVDKKILEPFPKNPVVREEVVIVKTCENCEENGDMLTKYKQEMLSLKSIINSKTKLASKKEKQINECVGQLKLFQNEVMYLKRQLGATSRNAVKDECRNPENRYTIRGDGKDFADLASRYVATHKSSNHTNDVVLRNCKSILPVRQVSFGKQSAIEDIKNSIVKSNNHMYQDSATEEVSGGENKSTGRYADRFKIEKMIMENFEDIENLEPREILETMIEQKEEIGFLHRSKKETVSEYEGKISSLKSQIDRMGEHIELLAKEKKESGATRKDCVRNGYDSCDKVSNAIRNGEEKLSKQEKAYGNKATDMTGEISGYTNNSGQYRMDELKNHDNSSSKSGNEYSGISQTELVKALDSVEDSKMLSLFKSIRNVHKNLLDGLSTGKLGDIRNKDEVVFKSGCSNGASDQRDKRVVDFNVENLLTSFKTVLETTLNNKVLKVTNRSDIESIGGDVRGYHLDENCEDCKKYKEIIETQKIENSEERPMPRRLIMPPVAMRRNSAFASMPASAFTAAIATPKLLNSTKSNIKQFTPNISGVFGGNVVGSTSGIASINFSNNYFNSKSQLETQIKPSVNRSIKLGTPLENSCGRIVGSGGMYNEKCWIEHILSKQQHASWPAYENEGEKLPKC</sequence>
<feature type="compositionally biased region" description="Polar residues" evidence="2">
    <location>
        <begin position="147"/>
        <end position="161"/>
    </location>
</feature>
<evidence type="ECO:0000313" key="4">
    <source>
        <dbReference type="Proteomes" id="UP000187429"/>
    </source>
</evidence>
<dbReference type="EMBL" id="LSSM01004694">
    <property type="protein sequence ID" value="OMJ14337.1"/>
    <property type="molecule type" value="Genomic_DNA"/>
</dbReference>
<feature type="region of interest" description="Disordered" evidence="2">
    <location>
        <begin position="638"/>
        <end position="660"/>
    </location>
</feature>
<feature type="region of interest" description="Disordered" evidence="2">
    <location>
        <begin position="1087"/>
        <end position="1113"/>
    </location>
</feature>
<dbReference type="OrthoDB" id="5657087at2759"/>
<evidence type="ECO:0000256" key="2">
    <source>
        <dbReference type="SAM" id="MobiDB-lite"/>
    </source>
</evidence>
<organism evidence="3 4">
    <name type="scientific">Smittium culicis</name>
    <dbReference type="NCBI Taxonomy" id="133412"/>
    <lineage>
        <taxon>Eukaryota</taxon>
        <taxon>Fungi</taxon>
        <taxon>Fungi incertae sedis</taxon>
        <taxon>Zoopagomycota</taxon>
        <taxon>Kickxellomycotina</taxon>
        <taxon>Harpellomycetes</taxon>
        <taxon>Harpellales</taxon>
        <taxon>Legeriomycetaceae</taxon>
        <taxon>Smittium</taxon>
    </lineage>
</organism>
<feature type="compositionally biased region" description="Basic and acidic residues" evidence="2">
    <location>
        <begin position="645"/>
        <end position="660"/>
    </location>
</feature>
<feature type="compositionally biased region" description="Basic and acidic residues" evidence="2">
    <location>
        <begin position="703"/>
        <end position="725"/>
    </location>
</feature>
<keyword evidence="1" id="KW-0175">Coiled coil</keyword>
<feature type="region of interest" description="Disordered" evidence="2">
    <location>
        <begin position="143"/>
        <end position="178"/>
    </location>
</feature>
<dbReference type="Proteomes" id="UP000187429">
    <property type="component" value="Unassembled WGS sequence"/>
</dbReference>
<feature type="coiled-coil region" evidence="1">
    <location>
        <begin position="1120"/>
        <end position="1176"/>
    </location>
</feature>
<keyword evidence="4" id="KW-1185">Reference proteome</keyword>
<accession>A0A1R1XI68</accession>
<gene>
    <name evidence="3" type="ORF">AYI69_g8639</name>
</gene>
<comment type="caution">
    <text evidence="3">The sequence shown here is derived from an EMBL/GenBank/DDBJ whole genome shotgun (WGS) entry which is preliminary data.</text>
</comment>
<feature type="region of interest" description="Disordered" evidence="2">
    <location>
        <begin position="336"/>
        <end position="358"/>
    </location>
</feature>
<feature type="region of interest" description="Disordered" evidence="2">
    <location>
        <begin position="398"/>
        <end position="436"/>
    </location>
</feature>
<name>A0A1R1XI68_9FUNG</name>
<reference evidence="4" key="1">
    <citation type="submission" date="2017-01" db="EMBL/GenBank/DDBJ databases">
        <authorList>
            <person name="Wang Y."/>
            <person name="White M."/>
            <person name="Kvist S."/>
            <person name="Moncalvo J.-M."/>
        </authorList>
    </citation>
    <scope>NUCLEOTIDE SEQUENCE [LARGE SCALE GENOMIC DNA]</scope>
    <source>
        <strain evidence="4">ID-206-W2</strain>
    </source>
</reference>
<protein>
    <submittedName>
        <fullName evidence="3">Uncharacterized protein</fullName>
    </submittedName>
</protein>
<feature type="region of interest" description="Disordered" evidence="2">
    <location>
        <begin position="687"/>
        <end position="779"/>
    </location>
</feature>
<evidence type="ECO:0000256" key="1">
    <source>
        <dbReference type="SAM" id="Coils"/>
    </source>
</evidence>
<proteinExistence type="predicted"/>
<feature type="compositionally biased region" description="Polar residues" evidence="2">
    <location>
        <begin position="728"/>
        <end position="737"/>
    </location>
</feature>
<evidence type="ECO:0000313" key="3">
    <source>
        <dbReference type="EMBL" id="OMJ14337.1"/>
    </source>
</evidence>
<feature type="compositionally biased region" description="Polar residues" evidence="2">
    <location>
        <begin position="687"/>
        <end position="700"/>
    </location>
</feature>